<dbReference type="HOGENOM" id="CLU_3079678_0_0_6"/>
<organism evidence="2">
    <name type="scientific">Erwinia billingiae (strain Eb661)</name>
    <dbReference type="NCBI Taxonomy" id="634500"/>
    <lineage>
        <taxon>Bacteria</taxon>
        <taxon>Pseudomonadati</taxon>
        <taxon>Pseudomonadota</taxon>
        <taxon>Gammaproteobacteria</taxon>
        <taxon>Enterobacterales</taxon>
        <taxon>Erwiniaceae</taxon>
        <taxon>Erwinia</taxon>
    </lineage>
</organism>
<gene>
    <name evidence="1" type="ordered locus">EbC_24360</name>
</gene>
<dbReference type="KEGG" id="ebi:EbC_24360"/>
<dbReference type="EMBL" id="FP236843">
    <property type="protein sequence ID" value="CAX59967.1"/>
    <property type="molecule type" value="Genomic_DNA"/>
</dbReference>
<reference evidence="1 2" key="1">
    <citation type="journal article" date="2010" name="BMC Genomics">
        <title>Genome comparison of the epiphytic bacteria Erwinia billingiae and E. tasmaniensis with the pear pathogen E. pyrifoliae.</title>
        <authorList>
            <person name="Kube M."/>
            <person name="Migdoll A.M."/>
            <person name="Gehring I."/>
            <person name="Heitmann K."/>
            <person name="Mayer Y."/>
            <person name="Kuhl H."/>
            <person name="Knaust F."/>
            <person name="Geider K."/>
            <person name="Reinhardt R."/>
        </authorList>
    </citation>
    <scope>NUCLEOTIDE SEQUENCE [LARGE SCALE GENOMIC DNA]</scope>
    <source>
        <strain evidence="1 2">Eb661</strain>
    </source>
</reference>
<evidence type="ECO:0000313" key="1">
    <source>
        <dbReference type="EMBL" id="CAX59967.1"/>
    </source>
</evidence>
<keyword evidence="2" id="KW-1185">Reference proteome</keyword>
<dbReference type="AlphaFoldDB" id="D8MT10"/>
<dbReference type="Proteomes" id="UP000008793">
    <property type="component" value="Chromosome"/>
</dbReference>
<sequence>MLRHLHHRVVINFPARLAAATHRVSLRLNADFSGGIKKAALFIQRRLFYAQR</sequence>
<accession>D8MT10</accession>
<name>D8MT10_ERWBE</name>
<evidence type="ECO:0000313" key="2">
    <source>
        <dbReference type="Proteomes" id="UP000008793"/>
    </source>
</evidence>
<protein>
    <submittedName>
        <fullName evidence="1">Uncharacterized protein</fullName>
    </submittedName>
</protein>
<proteinExistence type="predicted"/>